<dbReference type="InterPro" id="IPR052557">
    <property type="entry name" value="CAP/Cytokinesis_protein"/>
</dbReference>
<evidence type="ECO:0000256" key="1">
    <source>
        <dbReference type="ARBA" id="ARBA00022443"/>
    </source>
</evidence>
<dbReference type="InterPro" id="IPR001452">
    <property type="entry name" value="SH3_domain"/>
</dbReference>
<feature type="compositionally biased region" description="Polar residues" evidence="3">
    <location>
        <begin position="76"/>
        <end position="92"/>
    </location>
</feature>
<dbReference type="InterPro" id="IPR036028">
    <property type="entry name" value="SH3-like_dom_sf"/>
</dbReference>
<dbReference type="GO" id="GO:0140278">
    <property type="term" value="P:mitotic division septum assembly"/>
    <property type="evidence" value="ECO:0007669"/>
    <property type="project" value="TreeGrafter"/>
</dbReference>
<dbReference type="InterPro" id="IPR038765">
    <property type="entry name" value="Papain-like_cys_pep_sf"/>
</dbReference>
<organism evidence="5 6">
    <name type="scientific">[Candida] arabinofermentans NRRL YB-2248</name>
    <dbReference type="NCBI Taxonomy" id="983967"/>
    <lineage>
        <taxon>Eukaryota</taxon>
        <taxon>Fungi</taxon>
        <taxon>Dikarya</taxon>
        <taxon>Ascomycota</taxon>
        <taxon>Saccharomycotina</taxon>
        <taxon>Pichiomycetes</taxon>
        <taxon>Pichiales</taxon>
        <taxon>Pichiaceae</taxon>
        <taxon>Ogataea</taxon>
        <taxon>Ogataea/Candida clade</taxon>
    </lineage>
</organism>
<keyword evidence="1 2" id="KW-0728">SH3 domain</keyword>
<feature type="region of interest" description="Disordered" evidence="3">
    <location>
        <begin position="145"/>
        <end position="188"/>
    </location>
</feature>
<evidence type="ECO:0000259" key="4">
    <source>
        <dbReference type="PROSITE" id="PS50002"/>
    </source>
</evidence>
<feature type="region of interest" description="Disordered" evidence="3">
    <location>
        <begin position="326"/>
        <end position="361"/>
    </location>
</feature>
<dbReference type="PROSITE" id="PS50002">
    <property type="entry name" value="SH3"/>
    <property type="match status" value="1"/>
</dbReference>
<dbReference type="PANTHER" id="PTHR46333:SF2">
    <property type="entry name" value="CYTOKINESIS PROTEIN 3"/>
    <property type="match status" value="1"/>
</dbReference>
<dbReference type="STRING" id="983967.A0A1E4SYN2"/>
<feature type="region of interest" description="Disordered" evidence="3">
    <location>
        <begin position="76"/>
        <end position="105"/>
    </location>
</feature>
<feature type="compositionally biased region" description="Polar residues" evidence="3">
    <location>
        <begin position="326"/>
        <end position="346"/>
    </location>
</feature>
<accession>A0A1E4SYN2</accession>
<name>A0A1E4SYN2_9ASCO</name>
<dbReference type="SUPFAM" id="SSF54001">
    <property type="entry name" value="Cysteine proteinases"/>
    <property type="match status" value="1"/>
</dbReference>
<gene>
    <name evidence="5" type="ORF">CANARDRAFT_24025</name>
</gene>
<dbReference type="Proteomes" id="UP000094801">
    <property type="component" value="Unassembled WGS sequence"/>
</dbReference>
<reference evidence="6" key="1">
    <citation type="submission" date="2016-04" db="EMBL/GenBank/DDBJ databases">
        <title>Comparative genomics of biotechnologically important yeasts.</title>
        <authorList>
            <consortium name="DOE Joint Genome Institute"/>
            <person name="Riley R."/>
            <person name="Haridas S."/>
            <person name="Wolfe K.H."/>
            <person name="Lopes M.R."/>
            <person name="Hittinger C.T."/>
            <person name="Goker M."/>
            <person name="Salamov A."/>
            <person name="Wisecaver J."/>
            <person name="Long T.M."/>
            <person name="Aerts A.L."/>
            <person name="Barry K."/>
            <person name="Choi C."/>
            <person name="Clum A."/>
            <person name="Coughlan A.Y."/>
            <person name="Deshpande S."/>
            <person name="Douglass A.P."/>
            <person name="Hanson S.J."/>
            <person name="Klenk H.-P."/>
            <person name="Labutti K."/>
            <person name="Lapidus A."/>
            <person name="Lindquist E."/>
            <person name="Lipzen A."/>
            <person name="Meier-Kolthoff J.P."/>
            <person name="Ohm R.A."/>
            <person name="Otillar R.P."/>
            <person name="Pangilinan J."/>
            <person name="Peng Y."/>
            <person name="Rokas A."/>
            <person name="Rosa C.A."/>
            <person name="Scheuner C."/>
            <person name="Sibirny A.A."/>
            <person name="Slot J.C."/>
            <person name="Stielow J.B."/>
            <person name="Sun H."/>
            <person name="Kurtzman C.P."/>
            <person name="Blackwell M."/>
            <person name="Grigoriev I.V."/>
            <person name="Jeffries T.W."/>
        </authorList>
    </citation>
    <scope>NUCLEOTIDE SEQUENCE [LARGE SCALE GENOMIC DNA]</scope>
    <source>
        <strain evidence="6">NRRL YB-2248</strain>
    </source>
</reference>
<dbReference type="SMART" id="SM00326">
    <property type="entry name" value="SH3"/>
    <property type="match status" value="1"/>
</dbReference>
<dbReference type="AlphaFoldDB" id="A0A1E4SYN2"/>
<evidence type="ECO:0000313" key="5">
    <source>
        <dbReference type="EMBL" id="ODV84625.1"/>
    </source>
</evidence>
<dbReference type="Gene3D" id="2.30.30.40">
    <property type="entry name" value="SH3 Domains"/>
    <property type="match status" value="1"/>
</dbReference>
<dbReference type="SUPFAM" id="SSF50044">
    <property type="entry name" value="SH3-domain"/>
    <property type="match status" value="1"/>
</dbReference>
<evidence type="ECO:0000256" key="2">
    <source>
        <dbReference type="PROSITE-ProRule" id="PRU00192"/>
    </source>
</evidence>
<sequence length="848" mass="95501">MTSVLPPVPFKAQAIWSWGGDNKDRDLGFMEGDIIEISQVEEQGQWCYGLSLRSKLAGYFPIKYVKVLELKESTSRRSLNFSQPNSRVSSRVTPPKLTPSASSTSISSVHKLGSSISLSAIGNLFQTTSTPPLSSVDVSLNSRYETSSSSANTSYTQRPADSDDDNQEDSPPPIPPKHELQTSTIKGLKHSSRFALDSSTLSTDTERSSFFGHSDFSATSAGSLMRHKDAKFQLKLQDLRENGPNTPERKDLLQNLMDDSNKTKHPKLLKKFLGGGNKLKTSPSLDDQIFDSSISKLNGLSLGDSMPLGASASTNLNEFSDKLQNSPIKQMQQLSRTSSRESTTMGPNDLKRTKTLTGSDRSMRKARVLQEECYMILQPHKAISSLNTNETIPGYSKDKKLNIDSTPLAHVDKYVGKIPNDRFTSPIEIATTKISQTFNTNLEQLRAIYIYLITRYDIITINNEKLSTKQSPSESTISDIVHSKRCSSHQLTWLFYIMAASLNIELEIILGNLKSPFDPNMTVITAAHPNNAKLTLNHSWLSIPINGEYRIIDPAMGNPTHPTNVDLNLMNHHVVKDNINFYFLTKPMDVLFTHTPIHTDHQHVTPMIDPFVQMSLPPLYSPFHICQLRLYKFNQSLFRLNDYEVIEFDLEVPQGIELRCLIKSNDSQRDHESLCQVYWKKGRRLAKIKGTLPGFCSMGFTCVYARYCGTSPVNDTDFAMVLSIPCFHKGKYKEIEWIRFNDKNSELGYDLYVKEPQIFNLTHNQSYDFTILKGAAASLDLPCKLFSPSGKIYNFETSKSDTLELRKQIREVGCWRLLVPSRNGGDENGWHVYAEWNCSQKAYSKPNI</sequence>
<feature type="compositionally biased region" description="Polar residues" evidence="3">
    <location>
        <begin position="145"/>
        <end position="159"/>
    </location>
</feature>
<dbReference type="Pfam" id="PF24584">
    <property type="entry name" value="Ig_CYK3_C"/>
    <property type="match status" value="1"/>
</dbReference>
<keyword evidence="6" id="KW-1185">Reference proteome</keyword>
<protein>
    <recommendedName>
        <fullName evidence="4">SH3 domain-containing protein</fullName>
    </recommendedName>
</protein>
<evidence type="ECO:0000256" key="3">
    <source>
        <dbReference type="SAM" id="MobiDB-lite"/>
    </source>
</evidence>
<dbReference type="PANTHER" id="PTHR46333">
    <property type="entry name" value="CYTOKINESIS PROTEIN 3"/>
    <property type="match status" value="1"/>
</dbReference>
<dbReference type="EMBL" id="KV453856">
    <property type="protein sequence ID" value="ODV84625.1"/>
    <property type="molecule type" value="Genomic_DNA"/>
</dbReference>
<dbReference type="OrthoDB" id="6129702at2759"/>
<proteinExistence type="predicted"/>
<evidence type="ECO:0000313" key="6">
    <source>
        <dbReference type="Proteomes" id="UP000094801"/>
    </source>
</evidence>
<dbReference type="GO" id="GO:0110085">
    <property type="term" value="C:mitotic actomyosin contractile ring"/>
    <property type="evidence" value="ECO:0007669"/>
    <property type="project" value="TreeGrafter"/>
</dbReference>
<dbReference type="InterPro" id="IPR056409">
    <property type="entry name" value="Ig_CYK3_C"/>
</dbReference>
<feature type="domain" description="SH3" evidence="4">
    <location>
        <begin position="7"/>
        <end position="70"/>
    </location>
</feature>